<evidence type="ECO:0000256" key="1">
    <source>
        <dbReference type="ARBA" id="ARBA00000971"/>
    </source>
</evidence>
<dbReference type="InterPro" id="IPR001179">
    <property type="entry name" value="PPIase_FKBP_dom"/>
</dbReference>
<name>A0A2P2NYY4_RHIMU</name>
<evidence type="ECO:0000256" key="5">
    <source>
        <dbReference type="PROSITE-ProRule" id="PRU00277"/>
    </source>
</evidence>
<protein>
    <recommendedName>
        <fullName evidence="2 5">peptidylprolyl isomerase</fullName>
        <ecNumber evidence="2 5">5.2.1.8</ecNumber>
    </recommendedName>
</protein>
<dbReference type="Pfam" id="PF00254">
    <property type="entry name" value="FKBP_C"/>
    <property type="match status" value="2"/>
</dbReference>
<comment type="catalytic activity">
    <reaction evidence="1 5">
        <text>[protein]-peptidylproline (omega=180) = [protein]-peptidylproline (omega=0)</text>
        <dbReference type="Rhea" id="RHEA:16237"/>
        <dbReference type="Rhea" id="RHEA-COMP:10747"/>
        <dbReference type="Rhea" id="RHEA-COMP:10748"/>
        <dbReference type="ChEBI" id="CHEBI:83833"/>
        <dbReference type="ChEBI" id="CHEBI:83834"/>
        <dbReference type="EC" id="5.2.1.8"/>
    </reaction>
</comment>
<evidence type="ECO:0000259" key="7">
    <source>
        <dbReference type="PROSITE" id="PS50059"/>
    </source>
</evidence>
<organism evidence="8">
    <name type="scientific">Rhizophora mucronata</name>
    <name type="common">Asiatic mangrove</name>
    <dbReference type="NCBI Taxonomy" id="61149"/>
    <lineage>
        <taxon>Eukaryota</taxon>
        <taxon>Viridiplantae</taxon>
        <taxon>Streptophyta</taxon>
        <taxon>Embryophyta</taxon>
        <taxon>Tracheophyta</taxon>
        <taxon>Spermatophyta</taxon>
        <taxon>Magnoliopsida</taxon>
        <taxon>eudicotyledons</taxon>
        <taxon>Gunneridae</taxon>
        <taxon>Pentapetalae</taxon>
        <taxon>rosids</taxon>
        <taxon>fabids</taxon>
        <taxon>Malpighiales</taxon>
        <taxon>Rhizophoraceae</taxon>
        <taxon>Rhizophora</taxon>
    </lineage>
</organism>
<dbReference type="SUPFAM" id="SSF54534">
    <property type="entry name" value="FKBP-like"/>
    <property type="match status" value="2"/>
</dbReference>
<dbReference type="Gene3D" id="3.10.50.40">
    <property type="match status" value="2"/>
</dbReference>
<dbReference type="EMBL" id="GGEC01067125">
    <property type="protein sequence ID" value="MBX47609.1"/>
    <property type="molecule type" value="Transcribed_RNA"/>
</dbReference>
<dbReference type="PANTHER" id="PTHR10516">
    <property type="entry name" value="PEPTIDYL-PROLYL CIS-TRANS ISOMERASE"/>
    <property type="match status" value="1"/>
</dbReference>
<feature type="region of interest" description="Disordered" evidence="6">
    <location>
        <begin position="1"/>
        <end position="45"/>
    </location>
</feature>
<proteinExistence type="predicted"/>
<keyword evidence="4 5" id="KW-0413">Isomerase</keyword>
<keyword evidence="3 5" id="KW-0697">Rotamase</keyword>
<evidence type="ECO:0000256" key="3">
    <source>
        <dbReference type="ARBA" id="ARBA00023110"/>
    </source>
</evidence>
<dbReference type="PANTHER" id="PTHR10516:SF430">
    <property type="entry name" value="PEPTIDYLPROLYL ISOMERASE"/>
    <property type="match status" value="1"/>
</dbReference>
<dbReference type="InterPro" id="IPR046357">
    <property type="entry name" value="PPIase_dom_sf"/>
</dbReference>
<sequence length="248" mass="27410">MEEEKGTNVSDIEDEDELDEEPGEVIESAPPLKVGEERELSNSGLKKKLLKQGRGWETPDLNDEVTVHYVGALFDGTKFDSTRDRDAPRTLKLGRGDVVAGLDHGIITMKKGERALFTVPPELGYGVMGHEAVPPNSVVQFEVELVSWITVVNVTKDGGIVKKIMEKGQSRECPGDLDEVLVKYEVALSDGTIVSKTPEEGIEFRVKDGLLCAALSKAIVTMRRGEKVKLIVQPEFIQLSILLRQIWK</sequence>
<dbReference type="GO" id="GO:0005737">
    <property type="term" value="C:cytoplasm"/>
    <property type="evidence" value="ECO:0007669"/>
    <property type="project" value="TreeGrafter"/>
</dbReference>
<dbReference type="AlphaFoldDB" id="A0A2P2NYY4"/>
<dbReference type="GO" id="GO:0003755">
    <property type="term" value="F:peptidyl-prolyl cis-trans isomerase activity"/>
    <property type="evidence" value="ECO:0007669"/>
    <property type="project" value="UniProtKB-KW"/>
</dbReference>
<dbReference type="FunFam" id="3.10.50.40:FF:000006">
    <property type="entry name" value="Peptidyl-prolyl cis-trans isomerase"/>
    <property type="match status" value="1"/>
</dbReference>
<accession>A0A2P2NYY4</accession>
<evidence type="ECO:0000256" key="6">
    <source>
        <dbReference type="SAM" id="MobiDB-lite"/>
    </source>
</evidence>
<evidence type="ECO:0000256" key="2">
    <source>
        <dbReference type="ARBA" id="ARBA00013194"/>
    </source>
</evidence>
<reference evidence="8" key="1">
    <citation type="submission" date="2018-02" db="EMBL/GenBank/DDBJ databases">
        <title>Rhizophora mucronata_Transcriptome.</title>
        <authorList>
            <person name="Meera S.P."/>
            <person name="Sreeshan A."/>
            <person name="Augustine A."/>
        </authorList>
    </citation>
    <scope>NUCLEOTIDE SEQUENCE</scope>
    <source>
        <tissue evidence="8">Leaf</tissue>
    </source>
</reference>
<evidence type="ECO:0000256" key="4">
    <source>
        <dbReference type="ARBA" id="ARBA00023235"/>
    </source>
</evidence>
<feature type="domain" description="PPIase FKBP-type" evidence="7">
    <location>
        <begin position="177"/>
        <end position="236"/>
    </location>
</feature>
<feature type="domain" description="PPIase FKBP-type" evidence="7">
    <location>
        <begin position="62"/>
        <end position="149"/>
    </location>
</feature>
<evidence type="ECO:0000313" key="8">
    <source>
        <dbReference type="EMBL" id="MBX47609.1"/>
    </source>
</evidence>
<dbReference type="InterPro" id="IPR050689">
    <property type="entry name" value="FKBP-type_PPIase"/>
</dbReference>
<dbReference type="PROSITE" id="PS50059">
    <property type="entry name" value="FKBP_PPIASE"/>
    <property type="match status" value="2"/>
</dbReference>
<dbReference type="EC" id="5.2.1.8" evidence="2 5"/>
<feature type="compositionally biased region" description="Acidic residues" evidence="6">
    <location>
        <begin position="11"/>
        <end position="24"/>
    </location>
</feature>